<reference evidence="9 10" key="1">
    <citation type="submission" date="2019-07" db="EMBL/GenBank/DDBJ databases">
        <title>Microbispora hainanensis DSM 45428.</title>
        <authorList>
            <person name="Thawai C."/>
        </authorList>
    </citation>
    <scope>NUCLEOTIDE SEQUENCE [LARGE SCALE GENOMIC DNA]</scope>
    <source>
        <strain evidence="9 10">DSM 45428</strain>
    </source>
</reference>
<dbReference type="InterPro" id="IPR043147">
    <property type="entry name" value="Penicillin_amidase_A-knob"/>
</dbReference>
<dbReference type="Pfam" id="PF13523">
    <property type="entry name" value="Acetyltransf_8"/>
    <property type="match status" value="1"/>
</dbReference>
<dbReference type="SUPFAM" id="SSF55729">
    <property type="entry name" value="Acyl-CoA N-acyltransferases (Nat)"/>
    <property type="match status" value="1"/>
</dbReference>
<evidence type="ECO:0000256" key="5">
    <source>
        <dbReference type="ARBA" id="ARBA00022801"/>
    </source>
</evidence>
<dbReference type="Gene3D" id="3.40.630.30">
    <property type="match status" value="1"/>
</dbReference>
<dbReference type="EMBL" id="VIRM01000015">
    <property type="protein sequence ID" value="TQS20751.1"/>
    <property type="molecule type" value="Genomic_DNA"/>
</dbReference>
<gene>
    <name evidence="9" type="ORF">FLX08_14835</name>
</gene>
<comment type="pathway">
    <text evidence="2">Siderophore biosynthesis; mycobactin biosynthesis.</text>
</comment>
<dbReference type="AlphaFoldDB" id="A0A544YVF7"/>
<dbReference type="Gene3D" id="2.30.120.10">
    <property type="match status" value="1"/>
</dbReference>
<dbReference type="Gene3D" id="3.60.20.10">
    <property type="entry name" value="Glutamine Phosphoribosylpyrophosphate, subunit 1, domain 1"/>
    <property type="match status" value="1"/>
</dbReference>
<comment type="function">
    <text evidence="1">Acyltransferase required for the direct transfer of medium- to long-chain fatty acyl moieties from a carrier protein (MbtL) on to the epsilon-amino group of lysine residue in the mycobactin core.</text>
</comment>
<name>A0A544YVF7_9ACTN</name>
<feature type="domain" description="Acyltransferase MbtK/IucB-like conserved" evidence="8">
    <location>
        <begin position="760"/>
        <end position="808"/>
    </location>
</feature>
<evidence type="ECO:0000256" key="2">
    <source>
        <dbReference type="ARBA" id="ARBA00005102"/>
    </source>
</evidence>
<evidence type="ECO:0000256" key="7">
    <source>
        <dbReference type="ARBA" id="ARBA00031122"/>
    </source>
</evidence>
<sequence length="923" mass="99779">MTPSAPNGLYRDAWGIPHLRAGDPYELAFAQGRVTALDRAWQIEVERRRATGTSAAILGMDAVAWDRFARQARLADTAERCLRALDNDTARWVSAYVDGVNAGLAEGARRAPEFTRQGMAAGLAPGRWEPWTPMAIWLSHHILFAHFPAKLWREAVAARLGPEAVAVFAADGPGSGGSNGWLVPADRTTTGAALIAGDPHRFIEDPGFYQQIRLACPEFDVVGLAVPGVPGIPHFGHAGSVAWAITNAMADYQDLYRERLRRGDGGVEALGPDGWRPCTTHVEIVEVAGEAPAEGEVEVEVVETERGPVVMHAGAEPEGPGHRRGLWEAVSLRYPPRVRHDLGFAALPALLRATTVADVDRALDLWAEPVNVVLAADTSGGLLHRVAGVVPARHPANGLWAVPAWEPGHEWSGGYAPMPRREVSGITVMANERGIAAPLGVEFASRHRADRIRRLLDGSPRWSATDMAAVHTDTLLPSAGPLLDLLAGLDGPDGLDGLSPEAVRLRDRLSAWDRRMDAGSTGAAAYAAVRAEVVRRLAAHPALACLAGLDAEAPEVFRPWLALTPRVAYPLEALLTTAALPGLDRAALADLARAALEDVAARDELTGVRWGDLHRLTPWRALPSPVDTDSVHTDSVDAGSVEAGVPGDHDCVLSTSSVPGVTHHFARGPAARYVWDLARRDGSLWIVPFGASGVPGDPHWRDQHPLWLRGELAPVVTDWDRLIMDSPRSGMTSDARTIALARREAVWEQAVDGFGTFRIVPVDPPADADLIHSWVTEERARFWGMLDASRERVLEIYDHLDGLATHHAYLVCRDDRPVALFQTYEPGADPVGECYDVQPGDFGVHLLVGPATGKGERGFTPALLSVLLAYAFADPGHTRIVAEPDARNDKVIDRLLRTGFTLGPEIDLPDKRARLLFLARDHH</sequence>
<dbReference type="InterPro" id="IPR043146">
    <property type="entry name" value="Penicillin_amidase_N_B-knob"/>
</dbReference>
<dbReference type="InterPro" id="IPR029055">
    <property type="entry name" value="Ntn_hydrolases_N"/>
</dbReference>
<dbReference type="SMART" id="SM01006">
    <property type="entry name" value="AlcB"/>
    <property type="match status" value="1"/>
</dbReference>
<dbReference type="InterPro" id="IPR019432">
    <property type="entry name" value="Acyltransferase_MbtK/IucB-like"/>
</dbReference>
<evidence type="ECO:0000256" key="6">
    <source>
        <dbReference type="ARBA" id="ARBA00023145"/>
    </source>
</evidence>
<dbReference type="PANTHER" id="PTHR34218">
    <property type="entry name" value="PEPTIDASE S45 PENICILLIN AMIDASE"/>
    <property type="match status" value="1"/>
</dbReference>
<dbReference type="RefSeq" id="WP_142619414.1">
    <property type="nucleotide sequence ID" value="NZ_VIRM01000015.1"/>
</dbReference>
<comment type="caution">
    <text evidence="9">The sequence shown here is derived from an EMBL/GenBank/DDBJ whole genome shotgun (WGS) entry which is preliminary data.</text>
</comment>
<dbReference type="InterPro" id="IPR002692">
    <property type="entry name" value="S45"/>
</dbReference>
<dbReference type="GO" id="GO:0017000">
    <property type="term" value="P:antibiotic biosynthetic process"/>
    <property type="evidence" value="ECO:0007669"/>
    <property type="project" value="InterPro"/>
</dbReference>
<dbReference type="Gene3D" id="1.10.439.10">
    <property type="entry name" value="Penicillin Amidohydrolase, domain 1"/>
    <property type="match status" value="1"/>
</dbReference>
<dbReference type="Gene3D" id="1.10.1400.10">
    <property type="match status" value="1"/>
</dbReference>
<evidence type="ECO:0000313" key="10">
    <source>
        <dbReference type="Proteomes" id="UP000316541"/>
    </source>
</evidence>
<dbReference type="UniPathway" id="UPA00011"/>
<evidence type="ECO:0000256" key="1">
    <source>
        <dbReference type="ARBA" id="ARBA00003818"/>
    </source>
</evidence>
<dbReference type="Pfam" id="PF01804">
    <property type="entry name" value="Penicil_amidase"/>
    <property type="match status" value="1"/>
</dbReference>
<protein>
    <recommendedName>
        <fullName evidence="4">Lysine N-acyltransferase MbtK</fullName>
    </recommendedName>
    <alternativeName>
        <fullName evidence="7">Mycobactin synthase protein K</fullName>
    </alternativeName>
</protein>
<organism evidence="9 10">
    <name type="scientific">Microbispora hainanensis</name>
    <dbReference type="NCBI Taxonomy" id="568844"/>
    <lineage>
        <taxon>Bacteria</taxon>
        <taxon>Bacillati</taxon>
        <taxon>Actinomycetota</taxon>
        <taxon>Actinomycetes</taxon>
        <taxon>Streptosporangiales</taxon>
        <taxon>Streptosporangiaceae</taxon>
        <taxon>Microbispora</taxon>
    </lineage>
</organism>
<keyword evidence="9" id="KW-0808">Transferase</keyword>
<dbReference type="PANTHER" id="PTHR34218:SF4">
    <property type="entry name" value="ACYL-HOMOSERINE LACTONE ACYLASE QUIP"/>
    <property type="match status" value="1"/>
</dbReference>
<dbReference type="InterPro" id="IPR016181">
    <property type="entry name" value="Acyl_CoA_acyltransferase"/>
</dbReference>
<dbReference type="GO" id="GO:0019290">
    <property type="term" value="P:siderophore biosynthetic process"/>
    <property type="evidence" value="ECO:0007669"/>
    <property type="project" value="InterPro"/>
</dbReference>
<dbReference type="SUPFAM" id="SSF56235">
    <property type="entry name" value="N-terminal nucleophile aminohydrolases (Ntn hydrolases)"/>
    <property type="match status" value="1"/>
</dbReference>
<dbReference type="GO" id="GO:0016746">
    <property type="term" value="F:acyltransferase activity"/>
    <property type="evidence" value="ECO:0007669"/>
    <property type="project" value="InterPro"/>
</dbReference>
<evidence type="ECO:0000256" key="4">
    <source>
        <dbReference type="ARBA" id="ARBA00020586"/>
    </source>
</evidence>
<evidence type="ECO:0000259" key="8">
    <source>
        <dbReference type="SMART" id="SM01006"/>
    </source>
</evidence>
<keyword evidence="5" id="KW-0378">Hydrolase</keyword>
<accession>A0A544YVF7</accession>
<evidence type="ECO:0000256" key="3">
    <source>
        <dbReference type="ARBA" id="ARBA00006586"/>
    </source>
</evidence>
<proteinExistence type="inferred from homology"/>
<dbReference type="GO" id="GO:0016811">
    <property type="term" value="F:hydrolase activity, acting on carbon-nitrogen (but not peptide) bonds, in linear amides"/>
    <property type="evidence" value="ECO:0007669"/>
    <property type="project" value="InterPro"/>
</dbReference>
<dbReference type="InterPro" id="IPR023343">
    <property type="entry name" value="Penicillin_amidase_dom1"/>
</dbReference>
<dbReference type="Proteomes" id="UP000316541">
    <property type="component" value="Unassembled WGS sequence"/>
</dbReference>
<keyword evidence="6" id="KW-0865">Zymogen</keyword>
<comment type="similarity">
    <text evidence="3">Belongs to the peptidase S45 family.</text>
</comment>
<evidence type="ECO:0000313" key="9">
    <source>
        <dbReference type="EMBL" id="TQS20751.1"/>
    </source>
</evidence>